<feature type="region of interest" description="Disordered" evidence="1">
    <location>
        <begin position="60"/>
        <end position="142"/>
    </location>
</feature>
<reference evidence="4 5" key="1">
    <citation type="submission" date="2017-03" db="EMBL/GenBank/DDBJ databases">
        <title>An alternative strategy for trypanosome survival in the mammalian bloodstream revealed through genome and transcriptome analysis of the ubiquitous bovine parasite Trypanosoma (Megatrypanum) theileri.</title>
        <authorList>
            <person name="Kelly S."/>
            <person name="Ivens A."/>
            <person name="Mott A."/>
            <person name="O'Neill E."/>
            <person name="Emms D."/>
            <person name="Macleod O."/>
            <person name="Voorheis P."/>
            <person name="Matthews J."/>
            <person name="Matthews K."/>
            <person name="Carrington M."/>
        </authorList>
    </citation>
    <scope>NUCLEOTIDE SEQUENCE [LARGE SCALE GENOMIC DNA]</scope>
    <source>
        <strain evidence="4">Edinburgh</strain>
    </source>
</reference>
<evidence type="ECO:0000313" key="5">
    <source>
        <dbReference type="Proteomes" id="UP000192257"/>
    </source>
</evidence>
<evidence type="ECO:0000256" key="2">
    <source>
        <dbReference type="SAM" id="Phobius"/>
    </source>
</evidence>
<organism evidence="4 5">
    <name type="scientific">Trypanosoma theileri</name>
    <dbReference type="NCBI Taxonomy" id="67003"/>
    <lineage>
        <taxon>Eukaryota</taxon>
        <taxon>Discoba</taxon>
        <taxon>Euglenozoa</taxon>
        <taxon>Kinetoplastea</taxon>
        <taxon>Metakinetoplastina</taxon>
        <taxon>Trypanosomatida</taxon>
        <taxon>Trypanosomatidae</taxon>
        <taxon>Trypanosoma</taxon>
    </lineage>
</organism>
<keyword evidence="5" id="KW-1185">Reference proteome</keyword>
<dbReference type="GeneID" id="39990002"/>
<keyword evidence="2" id="KW-1133">Transmembrane helix</keyword>
<dbReference type="Proteomes" id="UP000192257">
    <property type="component" value="Unassembled WGS sequence"/>
</dbReference>
<keyword evidence="3" id="KW-0732">Signal</keyword>
<sequence>MAKTVMMRCYLLCVLTLALCCACGLVWADSHNASDALINTSTVGAPSLVHHAVPAAVKPLQHAGKGEGEEDEDLEGFDDLEGEFDDLDDLDDLEGDYEDEDEEYEEEEEEGNTAPSRSSVKSRTPANAEPNDKKSNADSSSSMNSVWVRVPLLIVVTLACILVC</sequence>
<proteinExistence type="predicted"/>
<dbReference type="AlphaFoldDB" id="A0A1X0NIB6"/>
<accession>A0A1X0NIB6</accession>
<feature type="transmembrane region" description="Helical" evidence="2">
    <location>
        <begin position="146"/>
        <end position="163"/>
    </location>
</feature>
<dbReference type="RefSeq" id="XP_028878453.1">
    <property type="nucleotide sequence ID" value="XM_029030222.1"/>
</dbReference>
<feature type="chain" id="PRO_5012846183" evidence="3">
    <location>
        <begin position="29"/>
        <end position="164"/>
    </location>
</feature>
<feature type="compositionally biased region" description="Acidic residues" evidence="1">
    <location>
        <begin position="68"/>
        <end position="111"/>
    </location>
</feature>
<evidence type="ECO:0000256" key="1">
    <source>
        <dbReference type="SAM" id="MobiDB-lite"/>
    </source>
</evidence>
<dbReference type="VEuPathDB" id="TriTrypDB:TM35_000451250"/>
<gene>
    <name evidence="4" type="ORF">TM35_000451250</name>
</gene>
<evidence type="ECO:0000256" key="3">
    <source>
        <dbReference type="SAM" id="SignalP"/>
    </source>
</evidence>
<keyword evidence="2" id="KW-0472">Membrane</keyword>
<name>A0A1X0NIB6_9TRYP</name>
<comment type="caution">
    <text evidence="4">The sequence shown here is derived from an EMBL/GenBank/DDBJ whole genome shotgun (WGS) entry which is preliminary data.</text>
</comment>
<protein>
    <submittedName>
        <fullName evidence="4">Uncharacterized protein</fullName>
    </submittedName>
</protein>
<dbReference type="EMBL" id="NBCO01000045">
    <property type="protein sequence ID" value="ORC84387.1"/>
    <property type="molecule type" value="Genomic_DNA"/>
</dbReference>
<feature type="compositionally biased region" description="Polar residues" evidence="1">
    <location>
        <begin position="113"/>
        <end position="125"/>
    </location>
</feature>
<evidence type="ECO:0000313" key="4">
    <source>
        <dbReference type="EMBL" id="ORC84387.1"/>
    </source>
</evidence>
<keyword evidence="2" id="KW-0812">Transmembrane</keyword>
<feature type="signal peptide" evidence="3">
    <location>
        <begin position="1"/>
        <end position="28"/>
    </location>
</feature>